<keyword evidence="2" id="KW-0238">DNA-binding</keyword>
<dbReference type="InterPro" id="IPR012318">
    <property type="entry name" value="HTH_CRP"/>
</dbReference>
<keyword evidence="8" id="KW-1185">Reference proteome</keyword>
<dbReference type="PROSITE" id="PS50042">
    <property type="entry name" value="CNMP_BINDING_3"/>
    <property type="match status" value="1"/>
</dbReference>
<evidence type="ECO:0000259" key="5">
    <source>
        <dbReference type="PROSITE" id="PS50042"/>
    </source>
</evidence>
<gene>
    <name evidence="7" type="ORF">JFL43_07545</name>
</gene>
<dbReference type="Pfam" id="PF13545">
    <property type="entry name" value="HTH_Crp_2"/>
    <property type="match status" value="1"/>
</dbReference>
<reference evidence="7 8" key="1">
    <citation type="submission" date="2020-12" db="EMBL/GenBank/DDBJ databases">
        <title>YIM B01967 draft genome.</title>
        <authorList>
            <person name="Yan X."/>
        </authorList>
    </citation>
    <scope>NUCLEOTIDE SEQUENCE [LARGE SCALE GENOMIC DNA]</scope>
    <source>
        <strain evidence="7 8">YIM B01967</strain>
    </source>
</reference>
<evidence type="ECO:0000313" key="7">
    <source>
        <dbReference type="EMBL" id="MBK3494713.1"/>
    </source>
</evidence>
<dbReference type="SUPFAM" id="SSF51206">
    <property type="entry name" value="cAMP-binding domain-like"/>
    <property type="match status" value="1"/>
</dbReference>
<dbReference type="InterPro" id="IPR018490">
    <property type="entry name" value="cNMP-bd_dom_sf"/>
</dbReference>
<dbReference type="SUPFAM" id="SSF46785">
    <property type="entry name" value="Winged helix' DNA-binding domain"/>
    <property type="match status" value="1"/>
</dbReference>
<dbReference type="EMBL" id="JAEOAH010000006">
    <property type="protein sequence ID" value="MBK3494713.1"/>
    <property type="molecule type" value="Genomic_DNA"/>
</dbReference>
<dbReference type="CDD" id="cd00038">
    <property type="entry name" value="CAP_ED"/>
    <property type="match status" value="1"/>
</dbReference>
<accession>A0ABS1H5M0</accession>
<dbReference type="InterPro" id="IPR000595">
    <property type="entry name" value="cNMP-bd_dom"/>
</dbReference>
<dbReference type="RefSeq" id="WP_200748520.1">
    <property type="nucleotide sequence ID" value="NZ_JAEOAH010000006.1"/>
</dbReference>
<protein>
    <submittedName>
        <fullName evidence="7">Helix-turn-helix domain-containing protein</fullName>
    </submittedName>
</protein>
<comment type="caution">
    <text evidence="7">The sequence shown here is derived from an EMBL/GenBank/DDBJ whole genome shotgun (WGS) entry which is preliminary data.</text>
</comment>
<evidence type="ECO:0000313" key="8">
    <source>
        <dbReference type="Proteomes" id="UP000618943"/>
    </source>
</evidence>
<keyword evidence="1" id="KW-0805">Transcription regulation</keyword>
<name>A0ABS1H5M0_9BACL</name>
<sequence length="232" mass="26809">MKKIENREQLNHYLKAYQLESIFNESLIEHLSLYSFDQGEDICSQGDSSHYLYILVKGKIKVFTTSLEGRKLILSFKNPLYLIGDIEYVQDIDIINTVEAVSPVIMIGIQYQWLKKYGSDYTPLLQFLLETVSRKFHIKSNFFSFNLLYPVEVRLASYLLSISFDESDAQYDGGLSTNSLRDVADLIGTSYRHLNRVIQQLCKEGLIERTKDSIHVTDREALSTLANHNIYE</sequence>
<dbReference type="InterPro" id="IPR036388">
    <property type="entry name" value="WH-like_DNA-bd_sf"/>
</dbReference>
<organism evidence="7 8">
    <name type="scientific">Viridibacillus soli</name>
    <dbReference type="NCBI Taxonomy" id="2798301"/>
    <lineage>
        <taxon>Bacteria</taxon>
        <taxon>Bacillati</taxon>
        <taxon>Bacillota</taxon>
        <taxon>Bacilli</taxon>
        <taxon>Bacillales</taxon>
        <taxon>Caryophanaceae</taxon>
        <taxon>Viridibacillus</taxon>
    </lineage>
</organism>
<dbReference type="InterPro" id="IPR036390">
    <property type="entry name" value="WH_DNA-bd_sf"/>
</dbReference>
<dbReference type="Pfam" id="PF00027">
    <property type="entry name" value="cNMP_binding"/>
    <property type="match status" value="1"/>
</dbReference>
<dbReference type="Gene3D" id="1.10.10.10">
    <property type="entry name" value="Winged helix-like DNA-binding domain superfamily/Winged helix DNA-binding domain"/>
    <property type="match status" value="1"/>
</dbReference>
<evidence type="ECO:0000256" key="1">
    <source>
        <dbReference type="ARBA" id="ARBA00023015"/>
    </source>
</evidence>
<dbReference type="InterPro" id="IPR014710">
    <property type="entry name" value="RmlC-like_jellyroll"/>
</dbReference>
<dbReference type="Gene3D" id="2.60.120.10">
    <property type="entry name" value="Jelly Rolls"/>
    <property type="match status" value="1"/>
</dbReference>
<evidence type="ECO:0000256" key="2">
    <source>
        <dbReference type="ARBA" id="ARBA00023125"/>
    </source>
</evidence>
<keyword evidence="4" id="KW-0804">Transcription</keyword>
<evidence type="ECO:0000256" key="4">
    <source>
        <dbReference type="ARBA" id="ARBA00023163"/>
    </source>
</evidence>
<keyword evidence="3" id="KW-0010">Activator</keyword>
<evidence type="ECO:0000256" key="3">
    <source>
        <dbReference type="ARBA" id="ARBA00023159"/>
    </source>
</evidence>
<dbReference type="Proteomes" id="UP000618943">
    <property type="component" value="Unassembled WGS sequence"/>
</dbReference>
<feature type="domain" description="HTH crp-type" evidence="6">
    <location>
        <begin position="149"/>
        <end position="220"/>
    </location>
</feature>
<feature type="domain" description="Cyclic nucleotide-binding" evidence="5">
    <location>
        <begin position="27"/>
        <end position="135"/>
    </location>
</feature>
<dbReference type="PROSITE" id="PS51063">
    <property type="entry name" value="HTH_CRP_2"/>
    <property type="match status" value="1"/>
</dbReference>
<proteinExistence type="predicted"/>
<evidence type="ECO:0000259" key="6">
    <source>
        <dbReference type="PROSITE" id="PS51063"/>
    </source>
</evidence>